<protein>
    <submittedName>
        <fullName evidence="5">Predicted protein</fullName>
    </submittedName>
</protein>
<evidence type="ECO:0000256" key="2">
    <source>
        <dbReference type="PROSITE-ProRule" id="PRU00169"/>
    </source>
</evidence>
<evidence type="ECO:0000313" key="6">
    <source>
        <dbReference type="Proteomes" id="UP000006671"/>
    </source>
</evidence>
<dbReference type="OMA" id="CKPSHTI"/>
<reference evidence="5 6" key="1">
    <citation type="journal article" date="2010" name="Cell">
        <title>The genome of Naegleria gruberi illuminates early eukaryotic versatility.</title>
        <authorList>
            <person name="Fritz-Laylin L.K."/>
            <person name="Prochnik S.E."/>
            <person name="Ginger M.L."/>
            <person name="Dacks J.B."/>
            <person name="Carpenter M.L."/>
            <person name="Field M.C."/>
            <person name="Kuo A."/>
            <person name="Paredez A."/>
            <person name="Chapman J."/>
            <person name="Pham J."/>
            <person name="Shu S."/>
            <person name="Neupane R."/>
            <person name="Cipriano M."/>
            <person name="Mancuso J."/>
            <person name="Tu H."/>
            <person name="Salamov A."/>
            <person name="Lindquist E."/>
            <person name="Shapiro H."/>
            <person name="Lucas S."/>
            <person name="Grigoriev I.V."/>
            <person name="Cande W.Z."/>
            <person name="Fulton C."/>
            <person name="Rokhsar D.S."/>
            <person name="Dawson S.C."/>
        </authorList>
    </citation>
    <scope>NUCLEOTIDE SEQUENCE [LARGE SCALE GENOMIC DNA]</scope>
    <source>
        <strain evidence="5 6">NEG-M</strain>
    </source>
</reference>
<dbReference type="Pfam" id="PF00072">
    <property type="entry name" value="Response_reg"/>
    <property type="match status" value="1"/>
</dbReference>
<dbReference type="KEGG" id="ngr:NAEGRDRAFT_74882"/>
<dbReference type="RefSeq" id="XP_002670184.1">
    <property type="nucleotide sequence ID" value="XM_002670138.1"/>
</dbReference>
<evidence type="ECO:0000259" key="3">
    <source>
        <dbReference type="PROSITE" id="PS50109"/>
    </source>
</evidence>
<dbReference type="STRING" id="5762.D2W0J5"/>
<dbReference type="GeneID" id="8863123"/>
<dbReference type="SUPFAM" id="SSF55874">
    <property type="entry name" value="ATPase domain of HSP90 chaperone/DNA topoisomerase II/histidine kinase"/>
    <property type="match status" value="1"/>
</dbReference>
<dbReference type="OrthoDB" id="2162381at2759"/>
<evidence type="ECO:0000259" key="4">
    <source>
        <dbReference type="PROSITE" id="PS50110"/>
    </source>
</evidence>
<sequence>MKLELKKTICALSQVDFTKPERAEEKITEAVNSSEANLEMIKDINSNAQMLLQIFSTSLQISNMELGKLNLNYTPFNVVEMVDSLVSVFSTIAKEKGLILQSFFDFENVPVIVKGDHIRLSQVLVNFVSNSVKYTKKGKVYLDVSMIKSTDKDFPFNDQAIEIDLGKEIISGNQLEYIKIVCQDTGIGIPKEELGKLCKPSHTIHHTEGSGLNNVEYEKVYRHLMGGQNSFNDRHGIGLSLSLNFIHLMKGKLNIESELDKGTTLTLYIPVIKCSPDECSKVHNTIFSKISCLKQLGSSAISRIVILEDDPEYLSILTKLCNQILKPPTISHIEKHNVVESLTDITANTLILYNHKDYKDVIERFSGKLISNKIIPIFRRGEKIPTKAKPIVLPSRVESIIKTIYHCLSNTTKKLLSPSSATSTMDIDKAFALPHNNRILVVDDNAINRKLLKKALNMLGYSADMASDGSEALDLIKKQPNSYDIIFMDLLMPNMGGKDSCKFMREWGCRSQIIAVTANIWASSQSLTQNGFSSVLRKPFTIDDIKQVLKHE</sequence>
<dbReference type="Gene3D" id="3.40.50.2300">
    <property type="match status" value="1"/>
</dbReference>
<dbReference type="GO" id="GO:0016772">
    <property type="term" value="F:transferase activity, transferring phosphorus-containing groups"/>
    <property type="evidence" value="ECO:0007669"/>
    <property type="project" value="InterPro"/>
</dbReference>
<dbReference type="InterPro" id="IPR036890">
    <property type="entry name" value="HATPase_C_sf"/>
</dbReference>
<dbReference type="InterPro" id="IPR001789">
    <property type="entry name" value="Sig_transdc_resp-reg_receiver"/>
</dbReference>
<dbReference type="AlphaFoldDB" id="D2W0J5"/>
<dbReference type="InterPro" id="IPR003594">
    <property type="entry name" value="HATPase_dom"/>
</dbReference>
<dbReference type="SMART" id="SM00387">
    <property type="entry name" value="HATPase_c"/>
    <property type="match status" value="1"/>
</dbReference>
<dbReference type="PANTHER" id="PTHR43719:SF28">
    <property type="entry name" value="PEROXIDE STRESS-ACTIVATED HISTIDINE KINASE MAK1-RELATED"/>
    <property type="match status" value="1"/>
</dbReference>
<dbReference type="Gene3D" id="3.30.565.10">
    <property type="entry name" value="Histidine kinase-like ATPase, C-terminal domain"/>
    <property type="match status" value="1"/>
</dbReference>
<dbReference type="InterPro" id="IPR005467">
    <property type="entry name" value="His_kinase_dom"/>
</dbReference>
<proteinExistence type="predicted"/>
<keyword evidence="1 2" id="KW-0597">Phosphoprotein</keyword>
<dbReference type="CDD" id="cd17546">
    <property type="entry name" value="REC_hyHK_CKI1_RcsC-like"/>
    <property type="match status" value="1"/>
</dbReference>
<accession>D2W0J5</accession>
<dbReference type="GO" id="GO:0000160">
    <property type="term" value="P:phosphorelay signal transduction system"/>
    <property type="evidence" value="ECO:0007669"/>
    <property type="project" value="InterPro"/>
</dbReference>
<feature type="domain" description="Histidine kinase" evidence="3">
    <location>
        <begin position="1"/>
        <end position="273"/>
    </location>
</feature>
<dbReference type="InterPro" id="IPR050956">
    <property type="entry name" value="2C_system_His_kinase"/>
</dbReference>
<gene>
    <name evidence="5" type="ORF">NAEGRDRAFT_74882</name>
</gene>
<dbReference type="eggNOG" id="KOG0519">
    <property type="taxonomic scope" value="Eukaryota"/>
</dbReference>
<dbReference type="PANTHER" id="PTHR43719">
    <property type="entry name" value="TWO-COMPONENT HISTIDINE KINASE"/>
    <property type="match status" value="1"/>
</dbReference>
<dbReference type="VEuPathDB" id="AmoebaDB:NAEGRDRAFT_74882"/>
<dbReference type="InterPro" id="IPR011006">
    <property type="entry name" value="CheY-like_superfamily"/>
</dbReference>
<dbReference type="PROSITE" id="PS50110">
    <property type="entry name" value="RESPONSE_REGULATORY"/>
    <property type="match status" value="1"/>
</dbReference>
<dbReference type="EMBL" id="GG738918">
    <property type="protein sequence ID" value="EFC37440.1"/>
    <property type="molecule type" value="Genomic_DNA"/>
</dbReference>
<feature type="domain" description="Response regulatory" evidence="4">
    <location>
        <begin position="438"/>
        <end position="552"/>
    </location>
</feature>
<evidence type="ECO:0000313" key="5">
    <source>
        <dbReference type="EMBL" id="EFC37440.1"/>
    </source>
</evidence>
<feature type="modified residue" description="4-aspartylphosphate" evidence="2">
    <location>
        <position position="489"/>
    </location>
</feature>
<keyword evidence="6" id="KW-1185">Reference proteome</keyword>
<dbReference type="SMART" id="SM00448">
    <property type="entry name" value="REC"/>
    <property type="match status" value="1"/>
</dbReference>
<organism evidence="6">
    <name type="scientific">Naegleria gruberi</name>
    <name type="common">Amoeba</name>
    <dbReference type="NCBI Taxonomy" id="5762"/>
    <lineage>
        <taxon>Eukaryota</taxon>
        <taxon>Discoba</taxon>
        <taxon>Heterolobosea</taxon>
        <taxon>Tetramitia</taxon>
        <taxon>Eutetramitia</taxon>
        <taxon>Vahlkampfiidae</taxon>
        <taxon>Naegleria</taxon>
    </lineage>
</organism>
<dbReference type="Pfam" id="PF02518">
    <property type="entry name" value="HATPase_c"/>
    <property type="match status" value="1"/>
</dbReference>
<dbReference type="PRINTS" id="PR00344">
    <property type="entry name" value="BCTRLSENSOR"/>
</dbReference>
<dbReference type="Proteomes" id="UP000006671">
    <property type="component" value="Unassembled WGS sequence"/>
</dbReference>
<dbReference type="InParanoid" id="D2W0J5"/>
<dbReference type="InterPro" id="IPR004358">
    <property type="entry name" value="Sig_transdc_His_kin-like_C"/>
</dbReference>
<dbReference type="PROSITE" id="PS50109">
    <property type="entry name" value="HIS_KIN"/>
    <property type="match status" value="1"/>
</dbReference>
<evidence type="ECO:0000256" key="1">
    <source>
        <dbReference type="ARBA" id="ARBA00022553"/>
    </source>
</evidence>
<dbReference type="SUPFAM" id="SSF52172">
    <property type="entry name" value="CheY-like"/>
    <property type="match status" value="1"/>
</dbReference>
<name>D2W0J5_NAEGR</name>